<feature type="region of interest" description="Disordered" evidence="1">
    <location>
        <begin position="1"/>
        <end position="26"/>
    </location>
</feature>
<feature type="non-terminal residue" evidence="2">
    <location>
        <position position="1"/>
    </location>
</feature>
<evidence type="ECO:0000313" key="2">
    <source>
        <dbReference type="EMBL" id="KKL88719.1"/>
    </source>
</evidence>
<reference evidence="2" key="1">
    <citation type="journal article" date="2015" name="Nature">
        <title>Complex archaea that bridge the gap between prokaryotes and eukaryotes.</title>
        <authorList>
            <person name="Spang A."/>
            <person name="Saw J.H."/>
            <person name="Jorgensen S.L."/>
            <person name="Zaremba-Niedzwiedzka K."/>
            <person name="Martijn J."/>
            <person name="Lind A.E."/>
            <person name="van Eijk R."/>
            <person name="Schleper C."/>
            <person name="Guy L."/>
            <person name="Ettema T.J."/>
        </authorList>
    </citation>
    <scope>NUCLEOTIDE SEQUENCE</scope>
</reference>
<sequence length="26" mass="2794">RKVAQVRQRSGRLSTINTAPQGTVLG</sequence>
<accession>A0A0F9FQA5</accession>
<feature type="compositionally biased region" description="Polar residues" evidence="1">
    <location>
        <begin position="7"/>
        <end position="26"/>
    </location>
</feature>
<comment type="caution">
    <text evidence="2">The sequence shown here is derived from an EMBL/GenBank/DDBJ whole genome shotgun (WGS) entry which is preliminary data.</text>
</comment>
<protein>
    <submittedName>
        <fullName evidence="2">Uncharacterized protein</fullName>
    </submittedName>
</protein>
<gene>
    <name evidence="2" type="ORF">LCGC14_1921930</name>
</gene>
<evidence type="ECO:0000256" key="1">
    <source>
        <dbReference type="SAM" id="MobiDB-lite"/>
    </source>
</evidence>
<dbReference type="EMBL" id="LAZR01020481">
    <property type="protein sequence ID" value="KKL88719.1"/>
    <property type="molecule type" value="Genomic_DNA"/>
</dbReference>
<name>A0A0F9FQA5_9ZZZZ</name>
<organism evidence="2">
    <name type="scientific">marine sediment metagenome</name>
    <dbReference type="NCBI Taxonomy" id="412755"/>
    <lineage>
        <taxon>unclassified sequences</taxon>
        <taxon>metagenomes</taxon>
        <taxon>ecological metagenomes</taxon>
    </lineage>
</organism>
<dbReference type="AlphaFoldDB" id="A0A0F9FQA5"/>
<proteinExistence type="predicted"/>